<dbReference type="PROSITE" id="PS50829">
    <property type="entry name" value="GYF"/>
    <property type="match status" value="1"/>
</dbReference>
<feature type="coiled-coil region" evidence="1">
    <location>
        <begin position="493"/>
        <end position="529"/>
    </location>
</feature>
<evidence type="ECO:0000259" key="3">
    <source>
        <dbReference type="PROSITE" id="PS50829"/>
    </source>
</evidence>
<sequence>MDGPSADSKPSANTLSFGPTWLKQFANPDGQRNHEPDGLTFQMAKHRYGREEILAIYNAIEKKLLSKSMPKELADFEGFFQKELQKPILLSAPTTEEQKLMSSCVNSQAALNAFNKAKGAPSAGNRSSEGKKNSRDAKASSNKGSTQSGTRGRDKEQKTKKNPKEWRNNKEGSGSKKTNDDSFKNRANDTKESQPEWFNDEEIEKKELNESKTMTFDENGKFIIQDEYDKDSNGKTEASNDSMGSKSVRDPEEREYGSLASKMTDILINETEDNPEINELNQQFRQAQAQLMVNRLQSADFSVNDKWFYLDSHSKTQGPFSSEQMANWLASGYFSMNLMVKRGCDDKFVPLGLIVQNLNQMRVQQNSGSFKTPSSQTQSHNLPQNFSKPSSEFNDSNLSHIIQQLQQIQVQQKAAVASLNTLGVNAVASILQELRNKQENLISQINITKQNSPIINNILQQSLNLNPGWVGQGSGSLSSHQLGAAANPLKEKILALMEIKRKEEEKRRMIEEEIRLKQEEEKRRLMEEARIKQLIIMSKLARQQNLNINQNLPNYLEQQALEKKMLMEQIKLKEMLNAQQNGMNNAMGYYSGQQFSSFSNDQSFTDLLRKENEFQNDQGKQNSVKFSDDIAALSAKKGFFVPKNDQIIES</sequence>
<dbReference type="InterPro" id="IPR051640">
    <property type="entry name" value="GRB10-interact_GYF"/>
</dbReference>
<dbReference type="STRING" id="10195.A0A3M7SZN6"/>
<gene>
    <name evidence="4" type="ORF">BpHYR1_004767</name>
</gene>
<dbReference type="PANTHER" id="PTHR14445:SF36">
    <property type="entry name" value="FI03272P-RELATED"/>
    <property type="match status" value="1"/>
</dbReference>
<dbReference type="Proteomes" id="UP000276133">
    <property type="component" value="Unassembled WGS sequence"/>
</dbReference>
<dbReference type="AlphaFoldDB" id="A0A3M7SZN6"/>
<dbReference type="OrthoDB" id="48509at2759"/>
<evidence type="ECO:0000313" key="4">
    <source>
        <dbReference type="EMBL" id="RNA41212.1"/>
    </source>
</evidence>
<dbReference type="InterPro" id="IPR003169">
    <property type="entry name" value="GYF"/>
</dbReference>
<dbReference type="InterPro" id="IPR035445">
    <property type="entry name" value="GYF-like_dom_sf"/>
</dbReference>
<keyword evidence="5" id="KW-1185">Reference proteome</keyword>
<comment type="caution">
    <text evidence="4">The sequence shown here is derived from an EMBL/GenBank/DDBJ whole genome shotgun (WGS) entry which is preliminary data.</text>
</comment>
<feature type="domain" description="GYF" evidence="3">
    <location>
        <begin position="304"/>
        <end position="352"/>
    </location>
</feature>
<organism evidence="4 5">
    <name type="scientific">Brachionus plicatilis</name>
    <name type="common">Marine rotifer</name>
    <name type="synonym">Brachionus muelleri</name>
    <dbReference type="NCBI Taxonomy" id="10195"/>
    <lineage>
        <taxon>Eukaryota</taxon>
        <taxon>Metazoa</taxon>
        <taxon>Spiralia</taxon>
        <taxon>Gnathifera</taxon>
        <taxon>Rotifera</taxon>
        <taxon>Eurotatoria</taxon>
        <taxon>Monogononta</taxon>
        <taxon>Pseudotrocha</taxon>
        <taxon>Ploima</taxon>
        <taxon>Brachionidae</taxon>
        <taxon>Brachionus</taxon>
    </lineage>
</organism>
<feature type="compositionally biased region" description="Polar residues" evidence="2">
    <location>
        <begin position="8"/>
        <end position="17"/>
    </location>
</feature>
<evidence type="ECO:0000256" key="1">
    <source>
        <dbReference type="SAM" id="Coils"/>
    </source>
</evidence>
<dbReference type="Gene3D" id="3.30.1490.40">
    <property type="match status" value="1"/>
</dbReference>
<dbReference type="SUPFAM" id="SSF55277">
    <property type="entry name" value="GYF domain"/>
    <property type="match status" value="1"/>
</dbReference>
<keyword evidence="1" id="KW-0175">Coiled coil</keyword>
<feature type="region of interest" description="Disordered" evidence="2">
    <location>
        <begin position="116"/>
        <end position="255"/>
    </location>
</feature>
<evidence type="ECO:0000313" key="5">
    <source>
        <dbReference type="Proteomes" id="UP000276133"/>
    </source>
</evidence>
<feature type="compositionally biased region" description="Basic and acidic residues" evidence="2">
    <location>
        <begin position="128"/>
        <end position="138"/>
    </location>
</feature>
<accession>A0A3M7SZN6</accession>
<dbReference type="PANTHER" id="PTHR14445">
    <property type="entry name" value="GRB10 INTERACTING GYF PROTEIN"/>
    <property type="match status" value="1"/>
</dbReference>
<feature type="compositionally biased region" description="Polar residues" evidence="2">
    <location>
        <begin position="235"/>
        <end position="245"/>
    </location>
</feature>
<evidence type="ECO:0000256" key="2">
    <source>
        <dbReference type="SAM" id="MobiDB-lite"/>
    </source>
</evidence>
<protein>
    <submittedName>
        <fullName evidence="4">PERQ amino acid-rich with GYF domain-containing 1 isoform X1</fullName>
    </submittedName>
</protein>
<proteinExistence type="predicted"/>
<name>A0A3M7SZN6_BRAPC</name>
<feature type="compositionally biased region" description="Basic and acidic residues" evidence="2">
    <location>
        <begin position="151"/>
        <end position="194"/>
    </location>
</feature>
<dbReference type="GO" id="GO:0005829">
    <property type="term" value="C:cytosol"/>
    <property type="evidence" value="ECO:0007669"/>
    <property type="project" value="TreeGrafter"/>
</dbReference>
<dbReference type="EMBL" id="REGN01000530">
    <property type="protein sequence ID" value="RNA41212.1"/>
    <property type="molecule type" value="Genomic_DNA"/>
</dbReference>
<reference evidence="4 5" key="1">
    <citation type="journal article" date="2018" name="Sci. Rep.">
        <title>Genomic signatures of local adaptation to the degree of environmental predictability in rotifers.</title>
        <authorList>
            <person name="Franch-Gras L."/>
            <person name="Hahn C."/>
            <person name="Garcia-Roger E.M."/>
            <person name="Carmona M.J."/>
            <person name="Serra M."/>
            <person name="Gomez A."/>
        </authorList>
    </citation>
    <scope>NUCLEOTIDE SEQUENCE [LARGE SCALE GENOMIC DNA]</scope>
    <source>
        <strain evidence="4">HYR1</strain>
    </source>
</reference>
<feature type="region of interest" description="Disordered" evidence="2">
    <location>
        <begin position="365"/>
        <end position="393"/>
    </location>
</feature>
<feature type="region of interest" description="Disordered" evidence="2">
    <location>
        <begin position="1"/>
        <end position="37"/>
    </location>
</feature>
<dbReference type="Pfam" id="PF02213">
    <property type="entry name" value="GYF"/>
    <property type="match status" value="1"/>
</dbReference>
<dbReference type="SMART" id="SM00444">
    <property type="entry name" value="GYF"/>
    <property type="match status" value="1"/>
</dbReference>
<feature type="compositionally biased region" description="Polar residues" evidence="2">
    <location>
        <begin position="139"/>
        <end position="150"/>
    </location>
</feature>